<reference evidence="1" key="1">
    <citation type="submission" date="2001-04" db="EMBL/GenBank/DDBJ databases">
        <title>Oryza sativa nipponbare(GA3) genomic DNA, chromosome 6, BAC clone:OSJNBa0062J02.</title>
        <authorList>
            <person name="Sasaki T."/>
            <person name="Matsumoto T."/>
            <person name="Yamamoto K."/>
        </authorList>
    </citation>
    <scope>NUCLEOTIDE SEQUENCE</scope>
</reference>
<reference evidence="3" key="6">
    <citation type="journal article" date="2008" name="Nucleic Acids Res.">
        <title>The rice annotation project database (RAP-DB): 2008 update.</title>
        <authorList>
            <consortium name="The rice annotation project (RAP)"/>
        </authorList>
    </citation>
    <scope>GENOME REANNOTATION</scope>
    <source>
        <strain evidence="3">cv. Nipponbare</strain>
    </source>
</reference>
<dbReference type="Gramene" id="Os06t0648200-04">
    <property type="protein sequence ID" value="Os06t0648200-04"/>
    <property type="gene ID" value="Os06g0648200"/>
</dbReference>
<gene>
    <name evidence="2" type="ordered locus">Os06g0648100</name>
    <name evidence="1" type="ORF">OSJNBa0062J02.18</name>
</gene>
<sequence>MDWYGADGFDLLVATPAVTTVISSCSSLHMVCSAACVPCGILKPPECWKHGMECGNVDEGQ</sequence>
<reference evidence="2" key="4">
    <citation type="journal article" date="2007" name="Genome Res.">
        <title>Curated Genome Annotation of Oryza sativa ssp. japonica and Comparative Genome Analysis with Arabidopsis thaliana.</title>
        <authorList>
            <consortium name="The Rice Annotation Project (RAP)"/>
            <person name="Itoh T."/>
            <person name="Tanaka T."/>
            <person name="Barrero R.A."/>
            <person name="Yamasaki C."/>
            <person name="Fujii Y."/>
            <person name="Hilton P.B."/>
            <person name="Antonio B.A."/>
            <person name="Aono H."/>
            <person name="Apweiler R."/>
            <person name="Bruskiewich R."/>
            <person name="Bureau T."/>
            <person name="Burr F."/>
            <person name="Costa de Oliveira A."/>
            <person name="Fuks G."/>
            <person name="Habara T."/>
            <person name="Haberer G."/>
            <person name="Han B."/>
            <person name="Harada E."/>
            <person name="Hiraki A.T."/>
            <person name="Hirochika H."/>
            <person name="Hoen D."/>
            <person name="Hokari H."/>
            <person name="Hosokawa S."/>
            <person name="Hsing Y."/>
            <person name="Ikawa H."/>
            <person name="Ikeo K."/>
            <person name="Imanishi T."/>
            <person name="Ito Y."/>
            <person name="Jaiswal P."/>
            <person name="Kanno M."/>
            <person name="Kawahara Y."/>
            <person name="Kawamura T."/>
            <person name="Kawashima H."/>
            <person name="Khurana J.P."/>
            <person name="Kikuchi S."/>
            <person name="Komatsu S."/>
            <person name="Koyanagi K.O."/>
            <person name="Kubooka H."/>
            <person name="Lieberherr D."/>
            <person name="Lin Y.C."/>
            <person name="Lonsdale D."/>
            <person name="Matsumoto T."/>
            <person name="Matsuya A."/>
            <person name="McCombie W.R."/>
            <person name="Messing J."/>
            <person name="Miyao A."/>
            <person name="Mulder N."/>
            <person name="Nagamura Y."/>
            <person name="Nam J."/>
            <person name="Namiki N."/>
            <person name="Numa H."/>
            <person name="Nurimoto S."/>
            <person name="O'donovan C."/>
            <person name="Ohyanagi H."/>
            <person name="Okido T."/>
            <person name="Oota S."/>
            <person name="Osato N."/>
            <person name="Palmer L.E."/>
            <person name="Quetier F."/>
            <person name="Raghuvanshi S."/>
            <person name="Saichi N."/>
            <person name="Sakai H."/>
            <person name="Sakai Y."/>
            <person name="Sakata K."/>
            <person name="Sakurai T."/>
            <person name="Sato F."/>
            <person name="Sato Y."/>
            <person name="Schoof H."/>
            <person name="Seki M."/>
            <person name="Shibata M."/>
            <person name="Shimizu Y."/>
            <person name="Shinozaki K."/>
            <person name="Shinso Y."/>
            <person name="Singh N.K."/>
            <person name="Smith-White B."/>
            <person name="Takeda J."/>
            <person name="Tanino M."/>
            <person name="Tatusova T."/>
            <person name="Thongjuea S."/>
            <person name="Todokoro F."/>
            <person name="Tsugane M."/>
            <person name="Tyagi A.K."/>
            <person name="Vanavichit A."/>
            <person name="Wang A."/>
            <person name="Wing R.A."/>
            <person name="Yamaguchi K."/>
            <person name="Yamamoto M."/>
            <person name="Yamamoto N."/>
            <person name="Yu Y."/>
            <person name="Zhang H."/>
            <person name="Zhao Q."/>
            <person name="Higo K."/>
            <person name="Burr B."/>
            <person name="Gojobori T."/>
            <person name="Sasaki T."/>
        </authorList>
    </citation>
    <scope>NUCLEOTIDE SEQUENCE</scope>
</reference>
<evidence type="ECO:0000313" key="2">
    <source>
        <dbReference type="EMBL" id="BAH93660.1"/>
    </source>
</evidence>
<evidence type="ECO:0000313" key="1">
    <source>
        <dbReference type="EMBL" id="BAD37327.1"/>
    </source>
</evidence>
<reference evidence="2" key="8">
    <citation type="submission" date="2012-08" db="EMBL/GenBank/DDBJ databases">
        <title>The Second Rice Annotation Project Meeting (RAP2).</title>
        <authorList>
            <consortium name="The Rice Annotation Project (RAP)"/>
        </authorList>
    </citation>
    <scope>NUCLEOTIDE SEQUENCE</scope>
</reference>
<reference evidence="2" key="7">
    <citation type="submission" date="2012-08" db="EMBL/GenBank/DDBJ databases">
        <title>Oryza sativa nipponbare(GA3) genomic DNA, chromosome 6.</title>
        <authorList>
            <consortium name="IRGSP(International Rice Genome Sequencing Project)"/>
        </authorList>
    </citation>
    <scope>NUCLEOTIDE SEQUENCE</scope>
</reference>
<reference evidence="2" key="3">
    <citation type="journal article" date="2006" name="Nucleic Acids Res.">
        <title>The Rice Annotation Project Database (RAP-DB): hub for Oryza sativa ssp. japonica genome information.</title>
        <authorList>
            <person name="Ohyanagi H."/>
            <person name="Tanaka T."/>
            <person name="Sakai H."/>
            <person name="Shigemoto Y."/>
            <person name="Yamaguchi K."/>
            <person name="Habara T."/>
            <person name="Fujii Y."/>
            <person name="Antonio B.A."/>
            <person name="Nagamura Y."/>
            <person name="Imanishi T."/>
            <person name="Ikeo K."/>
            <person name="Itoh T."/>
            <person name="Gojobori T."/>
            <person name="Sasaki T."/>
        </authorList>
    </citation>
    <scope>NUCLEOTIDE SEQUENCE</scope>
</reference>
<reference evidence="2" key="5">
    <citation type="journal article" date="2008" name="Nucleic Acids Res.">
        <title>The Rice Annotation Project Database (RAP-DB): 2008 update.</title>
        <authorList>
            <consortium name="The Rice Annotation Project (RAP)"/>
            <person name="Tanaka T."/>
            <person name="Antonio B.A."/>
            <person name="Kikuchi S."/>
            <person name="Matsumoto T."/>
            <person name="Nagamura Y."/>
            <person name="Numa H."/>
            <person name="Sakai H."/>
            <person name="Wu J."/>
            <person name="Itoh T."/>
            <person name="Sasaki T."/>
            <person name="Aono R."/>
            <person name="Fujii Y."/>
            <person name="Habara T."/>
            <person name="Harada E."/>
            <person name="Kanno M."/>
            <person name="Kawahara Y."/>
            <person name="Kawashima H."/>
            <person name="Kubooka H."/>
            <person name="Matsuya A."/>
            <person name="Nakaoka H."/>
            <person name="Saichi N."/>
            <person name="Sanbonmatsu R."/>
            <person name="Sato Y."/>
            <person name="Shinso Y."/>
            <person name="Suzuki M."/>
            <person name="Takeda J."/>
            <person name="Tanino M."/>
            <person name="Todokoro F."/>
            <person name="Yamaguchi K."/>
            <person name="Yamamoto N."/>
            <person name="Yamasaki C."/>
            <person name="Imanishi T."/>
            <person name="Okido T."/>
            <person name="Tada M."/>
            <person name="Ikeo K."/>
            <person name="Tateno Y."/>
            <person name="Gojobori T."/>
            <person name="Lin Y.C."/>
            <person name="Wei F.J."/>
            <person name="Hsing Y.I."/>
            <person name="Zhao Q."/>
            <person name="Han B."/>
            <person name="Kramer M.R."/>
            <person name="McCombie R.W."/>
            <person name="Lonsdale D."/>
            <person name="O'Donovan C.C."/>
            <person name="Whitfield E.J."/>
            <person name="Apweiler R."/>
            <person name="Koyanagi K.O."/>
            <person name="Khurana J.P."/>
            <person name="Raghuvanshi S."/>
            <person name="Singh N.K."/>
            <person name="Tyagi A.K."/>
            <person name="Haberer G."/>
            <person name="Fujisawa M."/>
            <person name="Hosokawa S."/>
            <person name="Ito Y."/>
            <person name="Ikawa H."/>
            <person name="Shibata M."/>
            <person name="Yamamoto M."/>
            <person name="Bruskiewich R.M."/>
            <person name="Hoen D.R."/>
            <person name="Bureau TE."/>
            <person name="Namiki N."/>
            <person name="Ohyanagi H."/>
            <person name="Sakai Y."/>
            <person name="Nobushima S."/>
            <person name="Sakata K."/>
            <person name="Barrero R.A."/>
            <person name="Sato Y."/>
            <person name="Souvorov A."/>
            <person name="Smith-White B."/>
            <person name="Tatusova T."/>
            <person name="An S."/>
            <person name="An G."/>
            <person name="OOta S."/>
            <person name="Fuks G."/>
            <person name="Messing J."/>
            <person name="Christie K.R."/>
            <person name="Lieberherr D."/>
            <person name="Kim H."/>
            <person name="Zuccolo A."/>
            <person name="Wing R.A."/>
            <person name="Nobuta K."/>
            <person name="Green P.J."/>
            <person name="Lu C."/>
            <person name="Meyers BC."/>
            <person name="Chaparro C."/>
            <person name="Piegu B."/>
            <person name="Panaud O."/>
            <person name="Echeverria M."/>
        </authorList>
    </citation>
    <scope>NUCLEOTIDE SEQUENCE</scope>
</reference>
<proteinExistence type="predicted"/>
<dbReference type="AlphaFoldDB" id="A0A0P0WZD5"/>
<dbReference type="EMBL" id="AP008212">
    <property type="protein sequence ID" value="BAH93660.1"/>
    <property type="molecule type" value="Genomic_DNA"/>
</dbReference>
<name>A0A0P0WZD5_ORYSJ</name>
<dbReference type="Proteomes" id="UP000000763">
    <property type="component" value="Chromosome 6"/>
</dbReference>
<dbReference type="EMBL" id="AP003517">
    <property type="protein sequence ID" value="BAD37327.1"/>
    <property type="molecule type" value="Genomic_DNA"/>
</dbReference>
<dbReference type="KEGG" id="dosa:Os06g0648100"/>
<evidence type="ECO:0000313" key="3">
    <source>
        <dbReference type="Proteomes" id="UP000000763"/>
    </source>
</evidence>
<organism evidence="1 3">
    <name type="scientific">Oryza sativa subsp. japonica</name>
    <name type="common">Rice</name>
    <dbReference type="NCBI Taxonomy" id="39947"/>
    <lineage>
        <taxon>Eukaryota</taxon>
        <taxon>Viridiplantae</taxon>
        <taxon>Streptophyta</taxon>
        <taxon>Embryophyta</taxon>
        <taxon>Tracheophyta</taxon>
        <taxon>Spermatophyta</taxon>
        <taxon>Magnoliopsida</taxon>
        <taxon>Liliopsida</taxon>
        <taxon>Poales</taxon>
        <taxon>Poaceae</taxon>
        <taxon>BOP clade</taxon>
        <taxon>Oryzoideae</taxon>
        <taxon>Oryzeae</taxon>
        <taxon>Oryzinae</taxon>
        <taxon>Oryza</taxon>
        <taxon>Oryza sativa</taxon>
    </lineage>
</organism>
<protein>
    <submittedName>
        <fullName evidence="2">Os06g0648100 protein</fullName>
    </submittedName>
</protein>
<accession>A0A0P0WZD5</accession>
<dbReference type="Gramene" id="Os06t0648200-05">
    <property type="protein sequence ID" value="Os06t0648200-05"/>
    <property type="gene ID" value="Os06g0648200"/>
</dbReference>
<reference evidence="2 3" key="2">
    <citation type="journal article" date="2005" name="Nature">
        <title>The map-based sequence of the rice genome.</title>
        <authorList>
            <consortium name="International rice genome sequencing project (IRGSP)"/>
            <person name="Matsumoto T."/>
            <person name="Wu J."/>
            <person name="Kanamori H."/>
            <person name="Katayose Y."/>
            <person name="Fujisawa M."/>
            <person name="Namiki N."/>
            <person name="Mizuno H."/>
            <person name="Yamamoto K."/>
            <person name="Antonio B.A."/>
            <person name="Baba T."/>
            <person name="Sakata K."/>
            <person name="Nagamura Y."/>
            <person name="Aoki H."/>
            <person name="Arikawa K."/>
            <person name="Arita K."/>
            <person name="Bito T."/>
            <person name="Chiden Y."/>
            <person name="Fujitsuka N."/>
            <person name="Fukunaka R."/>
            <person name="Hamada M."/>
            <person name="Harada C."/>
            <person name="Hayashi A."/>
            <person name="Hijishita S."/>
            <person name="Honda M."/>
            <person name="Hosokawa S."/>
            <person name="Ichikawa Y."/>
            <person name="Idonuma A."/>
            <person name="Iijima M."/>
            <person name="Ikeda M."/>
            <person name="Ikeno M."/>
            <person name="Ito K."/>
            <person name="Ito S."/>
            <person name="Ito T."/>
            <person name="Ito Y."/>
            <person name="Ito Y."/>
            <person name="Iwabuchi A."/>
            <person name="Kamiya K."/>
            <person name="Karasawa W."/>
            <person name="Kurita K."/>
            <person name="Katagiri S."/>
            <person name="Kikuta A."/>
            <person name="Kobayashi H."/>
            <person name="Kobayashi N."/>
            <person name="Machita K."/>
            <person name="Maehara T."/>
            <person name="Masukawa M."/>
            <person name="Mizubayashi T."/>
            <person name="Mukai Y."/>
            <person name="Nagasaki H."/>
            <person name="Nagata Y."/>
            <person name="Naito S."/>
            <person name="Nakashima M."/>
            <person name="Nakama Y."/>
            <person name="Nakamichi Y."/>
            <person name="Nakamura M."/>
            <person name="Meguro A."/>
            <person name="Negishi M."/>
            <person name="Ohta I."/>
            <person name="Ohta T."/>
            <person name="Okamoto M."/>
            <person name="Ono N."/>
            <person name="Saji S."/>
            <person name="Sakaguchi M."/>
            <person name="Sakai K."/>
            <person name="Shibata M."/>
            <person name="Shimokawa T."/>
            <person name="Song J."/>
            <person name="Takazaki Y."/>
            <person name="Terasawa K."/>
            <person name="Tsugane M."/>
            <person name="Tsuji K."/>
            <person name="Ueda S."/>
            <person name="Waki K."/>
            <person name="Yamagata H."/>
            <person name="Yamamoto M."/>
            <person name="Yamamoto S."/>
            <person name="Yamane H."/>
            <person name="Yoshiki S."/>
            <person name="Yoshihara R."/>
            <person name="Yukawa K."/>
            <person name="Zhong H."/>
            <person name="Yano M."/>
            <person name="Yuan Q."/>
            <person name="Ouyang S."/>
            <person name="Liu J."/>
            <person name="Jones K.M."/>
            <person name="Gansberger K."/>
            <person name="Moffat K."/>
            <person name="Hill J."/>
            <person name="Bera J."/>
            <person name="Fadrosh D."/>
            <person name="Jin S."/>
            <person name="Johri S."/>
            <person name="Kim M."/>
            <person name="Overton L."/>
            <person name="Reardon M."/>
            <person name="Tsitrin T."/>
            <person name="Vuong H."/>
            <person name="Weaver B."/>
            <person name="Ciecko A."/>
            <person name="Tallon L."/>
            <person name="Jackson J."/>
            <person name="Pai G."/>
            <person name="Aken S.V."/>
            <person name="Utterback T."/>
            <person name="Reidmuller S."/>
            <person name="Feldblyum T."/>
            <person name="Hsiao J."/>
            <person name="Zismann V."/>
            <person name="Iobst S."/>
            <person name="de Vazeille A.R."/>
            <person name="Buell C.R."/>
            <person name="Ying K."/>
            <person name="Li Y."/>
            <person name="Lu T."/>
            <person name="Huang Y."/>
            <person name="Zhao Q."/>
            <person name="Feng Q."/>
            <person name="Zhang L."/>
            <person name="Zhu J."/>
            <person name="Weng Q."/>
            <person name="Mu J."/>
            <person name="Lu Y."/>
            <person name="Fan D."/>
            <person name="Liu Y."/>
            <person name="Guan J."/>
            <person name="Zhang Y."/>
            <person name="Yu S."/>
            <person name="Liu X."/>
            <person name="Zhang Y."/>
            <person name="Hong G."/>
            <person name="Han B."/>
            <person name="Choisne N."/>
            <person name="Demange N."/>
            <person name="Orjeda G."/>
            <person name="Samain S."/>
            <person name="Cattolico L."/>
            <person name="Pelletier E."/>
            <person name="Couloux A."/>
            <person name="Segurens B."/>
            <person name="Wincker P."/>
            <person name="D'Hont A."/>
            <person name="Scarpelli C."/>
            <person name="Weissenbach J."/>
            <person name="Salanoubat M."/>
            <person name="Quetier F."/>
            <person name="Yu Y."/>
            <person name="Kim H.R."/>
            <person name="Rambo T."/>
            <person name="Currie J."/>
            <person name="Collura K."/>
            <person name="Luo M."/>
            <person name="Yang T."/>
            <person name="Ammiraju J.S.S."/>
            <person name="Engler F."/>
            <person name="Soderlund C."/>
            <person name="Wing R.A."/>
            <person name="Palmer L.E."/>
            <person name="de la Bastide M."/>
            <person name="Spiegel L."/>
            <person name="Nascimento L."/>
            <person name="Zutavern T."/>
            <person name="O'Shaughnessy A."/>
            <person name="Dike S."/>
            <person name="Dedhia N."/>
            <person name="Preston R."/>
            <person name="Balija V."/>
            <person name="McCombie W.R."/>
            <person name="Chow T."/>
            <person name="Chen H."/>
            <person name="Chung M."/>
            <person name="Chen C."/>
            <person name="Shaw J."/>
            <person name="Wu H."/>
            <person name="Hsiao K."/>
            <person name="Chao Y."/>
            <person name="Chu M."/>
            <person name="Cheng C."/>
            <person name="Hour A."/>
            <person name="Lee P."/>
            <person name="Lin S."/>
            <person name="Lin Y."/>
            <person name="Liou J."/>
            <person name="Liu S."/>
            <person name="Hsing Y."/>
            <person name="Raghuvanshi S."/>
            <person name="Mohanty A."/>
            <person name="Bharti A.K."/>
            <person name="Gaur A."/>
            <person name="Gupta V."/>
            <person name="Kumar D."/>
            <person name="Ravi V."/>
            <person name="Vij S."/>
            <person name="Kapur A."/>
            <person name="Khurana P."/>
            <person name="Khurana P."/>
            <person name="Khurana J.P."/>
            <person name="Tyagi A.K."/>
            <person name="Gaikwad K."/>
            <person name="Singh A."/>
            <person name="Dalal V."/>
            <person name="Srivastava S."/>
            <person name="Dixit A."/>
            <person name="Pal A.K."/>
            <person name="Ghazi I.A."/>
            <person name="Yadav M."/>
            <person name="Pandit A."/>
            <person name="Bhargava A."/>
            <person name="Sureshbabu K."/>
            <person name="Batra K."/>
            <person name="Sharma T.R."/>
            <person name="Mohapatra T."/>
            <person name="Singh N.K."/>
            <person name="Messing J."/>
            <person name="Nelson A.B."/>
            <person name="Fuks G."/>
            <person name="Kavchok S."/>
            <person name="Keizer G."/>
            <person name="Linton E."/>
            <person name="Llaca V."/>
            <person name="Song R."/>
            <person name="Tanyolac B."/>
            <person name="Young S."/>
            <person name="Ho-Il K."/>
            <person name="Hahn J.H."/>
            <person name="Sangsakoo G."/>
            <person name="Vanavichit A."/>
            <person name="de Mattos Luiz.A.T."/>
            <person name="Zimmer P.D."/>
            <person name="Malone G."/>
            <person name="Dellagostin O."/>
            <person name="de Oliveira A.C."/>
            <person name="Bevan M."/>
            <person name="Bancroft I."/>
            <person name="Minx P."/>
            <person name="Cordum H."/>
            <person name="Wilson R."/>
            <person name="Cheng Z."/>
            <person name="Jin W."/>
            <person name="Jiang J."/>
            <person name="Leong S.A."/>
            <person name="Iwama H."/>
            <person name="Gojobori T."/>
            <person name="Itoh T."/>
            <person name="Niimura Y."/>
            <person name="Fujii Y."/>
            <person name="Habara T."/>
            <person name="Sakai H."/>
            <person name="Sato Y."/>
            <person name="Wilson G."/>
            <person name="Kumar K."/>
            <person name="McCouch S."/>
            <person name="Juretic N."/>
            <person name="Hoen D."/>
            <person name="Wright S."/>
            <person name="Bruskiewich R."/>
            <person name="Bureau T."/>
            <person name="Miyao A."/>
            <person name="Hirochika H."/>
            <person name="Nishikawa T."/>
            <person name="Kadowaki K."/>
            <person name="Sugiura M."/>
            <person name="Burr B."/>
            <person name="Sasaki T."/>
        </authorList>
    </citation>
    <scope>NUCLEOTIDE SEQUENCE [LARGE SCALE GENOMIC DNA]</scope>
    <source>
        <strain evidence="3">cv. Nipponbare</strain>
    </source>
</reference>